<keyword evidence="2" id="KW-1185">Reference proteome</keyword>
<proteinExistence type="predicted"/>
<sequence>MPRFLDKKTFELLHDVPPNTFSLVREALALRQRVVTARQSLKFLQRCKVNDVMPKFIMKKKIGTTCNLPENHPKIINIYRSILGVVIKEKQRVLYSSLLKCASKEQACRRLLPEQTWRRIEGGSRIICDSIRSSIRTTLCEKYDRLLSTKCGKRHNAKLTSSTEHHRPTNIVTNNVATYHPARVTVLGDTRLSDNAVDFLKFKIFRHWEDLEEVAILHGAGKDLAEGGTRT</sequence>
<dbReference type="AlphaFoldDB" id="A0A016U2M5"/>
<gene>
    <name evidence="1" type="primary">Acey_s0062.g3356</name>
    <name evidence="1" type="ORF">Y032_0062g3356</name>
</gene>
<comment type="caution">
    <text evidence="1">The sequence shown here is derived from an EMBL/GenBank/DDBJ whole genome shotgun (WGS) entry which is preliminary data.</text>
</comment>
<protein>
    <submittedName>
        <fullName evidence="1">Uncharacterized protein</fullName>
    </submittedName>
</protein>
<dbReference type="EMBL" id="JARK01001398">
    <property type="protein sequence ID" value="EYC09102.1"/>
    <property type="molecule type" value="Genomic_DNA"/>
</dbReference>
<name>A0A016U2M5_9BILA</name>
<dbReference type="OrthoDB" id="5860645at2759"/>
<accession>A0A016U2M5</accession>
<evidence type="ECO:0000313" key="2">
    <source>
        <dbReference type="Proteomes" id="UP000024635"/>
    </source>
</evidence>
<organism evidence="1 2">
    <name type="scientific">Ancylostoma ceylanicum</name>
    <dbReference type="NCBI Taxonomy" id="53326"/>
    <lineage>
        <taxon>Eukaryota</taxon>
        <taxon>Metazoa</taxon>
        <taxon>Ecdysozoa</taxon>
        <taxon>Nematoda</taxon>
        <taxon>Chromadorea</taxon>
        <taxon>Rhabditida</taxon>
        <taxon>Rhabditina</taxon>
        <taxon>Rhabditomorpha</taxon>
        <taxon>Strongyloidea</taxon>
        <taxon>Ancylostomatidae</taxon>
        <taxon>Ancylostomatinae</taxon>
        <taxon>Ancylostoma</taxon>
    </lineage>
</organism>
<reference evidence="2" key="1">
    <citation type="journal article" date="2015" name="Nat. Genet.">
        <title>The genome and transcriptome of the zoonotic hookworm Ancylostoma ceylanicum identify infection-specific gene families.</title>
        <authorList>
            <person name="Schwarz E.M."/>
            <person name="Hu Y."/>
            <person name="Antoshechkin I."/>
            <person name="Miller M.M."/>
            <person name="Sternberg P.W."/>
            <person name="Aroian R.V."/>
        </authorList>
    </citation>
    <scope>NUCLEOTIDE SEQUENCE</scope>
    <source>
        <strain evidence="2">HY135</strain>
    </source>
</reference>
<dbReference type="Proteomes" id="UP000024635">
    <property type="component" value="Unassembled WGS sequence"/>
</dbReference>
<evidence type="ECO:0000313" key="1">
    <source>
        <dbReference type="EMBL" id="EYC09102.1"/>
    </source>
</evidence>